<protein>
    <recommendedName>
        <fullName evidence="4">protein-serine/threonine phosphatase</fullName>
        <ecNumber evidence="4">3.1.3.16</ecNumber>
    </recommendedName>
</protein>
<evidence type="ECO:0000256" key="1">
    <source>
        <dbReference type="ARBA" id="ARBA00001936"/>
    </source>
</evidence>
<dbReference type="VEuPathDB" id="TriTrypDB:Tc_MARK_6450"/>
<feature type="compositionally biased region" description="Polar residues" evidence="10">
    <location>
        <begin position="531"/>
        <end position="551"/>
    </location>
</feature>
<feature type="compositionally biased region" description="Low complexity" evidence="10">
    <location>
        <begin position="601"/>
        <end position="610"/>
    </location>
</feature>
<dbReference type="Pfam" id="PF00481">
    <property type="entry name" value="PP2C"/>
    <property type="match status" value="1"/>
</dbReference>
<dbReference type="InterPro" id="IPR015655">
    <property type="entry name" value="PP2C"/>
</dbReference>
<dbReference type="VEuPathDB" id="TriTrypDB:TcCL_NonESM04812"/>
<feature type="region of interest" description="Disordered" evidence="10">
    <location>
        <begin position="379"/>
        <end position="429"/>
    </location>
</feature>
<dbReference type="VEuPathDB" id="TriTrypDB:TCSYLVIO_002923"/>
<evidence type="ECO:0000256" key="8">
    <source>
        <dbReference type="ARBA" id="ARBA00023211"/>
    </source>
</evidence>
<name>A0A2V2W8J6_TRYCR</name>
<feature type="region of interest" description="Disordered" evidence="10">
    <location>
        <begin position="1120"/>
        <end position="1139"/>
    </location>
</feature>
<feature type="compositionally biased region" description="Basic and acidic residues" evidence="10">
    <location>
        <begin position="516"/>
        <end position="529"/>
    </location>
</feature>
<feature type="region of interest" description="Disordered" evidence="10">
    <location>
        <begin position="497"/>
        <end position="577"/>
    </location>
</feature>
<dbReference type="VEuPathDB" id="TriTrypDB:BCY84_21680"/>
<dbReference type="InterPro" id="IPR000222">
    <property type="entry name" value="PP2C_BS"/>
</dbReference>
<dbReference type="EMBL" id="PRFC01000141">
    <property type="protein sequence ID" value="PWV04908.1"/>
    <property type="molecule type" value="Genomic_DNA"/>
</dbReference>
<dbReference type="VEuPathDB" id="TriTrypDB:TcCLB.508965.50"/>
<reference evidence="12 13" key="1">
    <citation type="journal article" date="2018" name="Microb. Genom.">
        <title>Expanding an expanded genome: long-read sequencing of Trypanosoma cruzi.</title>
        <authorList>
            <person name="Berna L."/>
            <person name="Rodriguez M."/>
            <person name="Chiribao M.L."/>
            <person name="Parodi-Talice A."/>
            <person name="Pita S."/>
            <person name="Rijo G."/>
            <person name="Alvarez-Valin F."/>
            <person name="Robello C."/>
        </authorList>
    </citation>
    <scope>NUCLEOTIDE SEQUENCE [LARGE SCALE GENOMIC DNA]</scope>
    <source>
        <strain evidence="12 13">TCC</strain>
    </source>
</reference>
<dbReference type="VEuPathDB" id="TriTrypDB:TcBrA4_0033410"/>
<dbReference type="Proteomes" id="UP000246078">
    <property type="component" value="Unassembled WGS sequence"/>
</dbReference>
<dbReference type="PANTHER" id="PTHR13832:SF565">
    <property type="entry name" value="AT28366P-RELATED"/>
    <property type="match status" value="1"/>
</dbReference>
<dbReference type="PROSITE" id="PS01032">
    <property type="entry name" value="PPM_1"/>
    <property type="match status" value="1"/>
</dbReference>
<feature type="compositionally biased region" description="Basic and acidic residues" evidence="10">
    <location>
        <begin position="552"/>
        <end position="561"/>
    </location>
</feature>
<comment type="cofactor">
    <cofactor evidence="1">
        <name>Mn(2+)</name>
        <dbReference type="ChEBI" id="CHEBI:29035"/>
    </cofactor>
</comment>
<feature type="region of interest" description="Disordered" evidence="10">
    <location>
        <begin position="593"/>
        <end position="616"/>
    </location>
</feature>
<feature type="region of interest" description="Disordered" evidence="10">
    <location>
        <begin position="1"/>
        <end position="63"/>
    </location>
</feature>
<dbReference type="VEuPathDB" id="TriTrypDB:TCDM_04863"/>
<keyword evidence="8" id="KW-0464">Manganese</keyword>
<sequence length="1576" mass="170348">MRPLSGRSDDSSGGNSPAPLMNVSQVSLPLHSQYLRSETSSEKVSDMSQQHRRGSSSGSTLPVAFPPIMPRFQLPELTSPRSSGINSAGMGLSLKEGVSFPVTPVKTPLHPRSPPPSPAEKPGNKMMALSFKERQRVSEQLHRFSSKERSAGLAPQSSGAPRVVAGRCGRVPKGTISFLRGNSGEGISSNAHMIGKGRGKPMKGEEGDDKAGTTDTRDSTPSLPQFSPVISPVTCERQSHDDNDSIRKDTFAVMLRQPSTVLSFKERQRRTTTLSPCFRRSPTSWMQTTTPNDSGCRLLRQACSFTTAPFPRELDGAKLERQPRRLLDGGEEDNPAAKLSDDAGPPLVLLSSWGTPRGGDSSALVRQWTFPASSNKLQYSFAESSESRRSSLERTVTPRHIKAVPLSGKLSGTQNSRDNSRCAPGPVTPPIVSPRLICSRVLSPSSGSLKARNDTAEGLSTSAKVNTVKKRGSKEHVTICQVARTTSNVLCSSEVLEDPADLGSPPPKSNATVKQRRNDSAGPDKEGRTPLRSSASQGNFQTAASVGITSGTDRRERDKILKRPASYFSSQTPPLLGEDATMASKTAEDNLVQTPQNVDESSSQLESGSSTGRVEVSASRFPALEGFSVFAATRENGRKSSFSSLYFSMMKHHRSQRLMPNANQPSQMMPDEETNREVRGDSGFDELMNGDDDSFTGSLRTIGILETEEHVFLSRYELLPEGQTQMEIMLGSIRTIGGQSFNKSNSGPGSELRRGSFMNPSARHDRFDEEEGDSDDVFTFGSISPKYATDPVDEDPLVDCKVAARLLFDAEKGVMLISAEEEVGKYISQAACMGANKGVSGEEQSMCKCSQEFIAKDVRGVDYSRYHAHDLYHHCVYCNRRPAAFLCLHCLRSTCPSHVTRHYKECEAKCTLFLNLLDIMTSFDRIFWCEKCRCFTWKYTEVYDPLVDQLAVTRGTHLKEAVRDISCVGYEVQLKKLNHRQHQLSLYASPALEAFSPSVNASPNFSATPAPSAAASPMPFPMDSRHERLMSGANHNLALEKRSVAIDTTTSAAVAAGGLPIARLPQRDSGKPLPESEVLRMGEAVQKLVSLGAKVQGWRATQEDAEAAFVVAIPALSPQLLSDTDATSPPPKPIDSPEDAEPETIAMALFCVFDGHGGDAVAKLAASNFESHLRKAMASARHDDVQARSLLFQLDFESSTALFSVGEASPVAARENAFNRQLSRPDDEKDNEVSNDDIVPEVGFTSETLRRYVESTNACRASPPQAAPVPNFVAATADKPVGTQALFSMVDVGGLGDITTDALSARSNLRLYNAASPVVSQREMEMLRAYFASIMEDALLSLDDDLRHSPEGMRGDYQCTGCTACIVGITANFILCANLGDSGAAVYTPCSIRQISVTHRITDPAEESRIKAAGYAITGNRIEGMLAVTRALGDYDFKQCGGKGPKEQAVIAVPDVTIMPVPFLQDNARWGVVAACDGVWDSATLHQVHHAIINTPNDLDVAGSVMDAVLQAREMSLALPQKASALLDGVDAAETASLDAQLLTSAAGIFAQCVAPSDNDEGIGMDNCSLFLIERR</sequence>
<evidence type="ECO:0000256" key="2">
    <source>
        <dbReference type="ARBA" id="ARBA00001946"/>
    </source>
</evidence>
<dbReference type="PROSITE" id="PS51746">
    <property type="entry name" value="PPM_2"/>
    <property type="match status" value="1"/>
</dbReference>
<evidence type="ECO:0000256" key="9">
    <source>
        <dbReference type="RuleBase" id="RU003465"/>
    </source>
</evidence>
<dbReference type="CDD" id="cd00143">
    <property type="entry name" value="PP2Cc"/>
    <property type="match status" value="1"/>
</dbReference>
<dbReference type="VEuPathDB" id="TriTrypDB:C4B63_44g129"/>
<dbReference type="VEuPathDB" id="TriTrypDB:C3747_141g35"/>
<dbReference type="VEuPathDB" id="TriTrypDB:TCDM_04862"/>
<keyword evidence="6 9" id="KW-0378">Hydrolase</keyword>
<evidence type="ECO:0000256" key="7">
    <source>
        <dbReference type="ARBA" id="ARBA00022912"/>
    </source>
</evidence>
<feature type="region of interest" description="Disordered" evidence="10">
    <location>
        <begin position="143"/>
        <end position="229"/>
    </location>
</feature>
<proteinExistence type="inferred from homology"/>
<dbReference type="Gene3D" id="3.60.40.10">
    <property type="entry name" value="PPM-type phosphatase domain"/>
    <property type="match status" value="1"/>
</dbReference>
<evidence type="ECO:0000313" key="13">
    <source>
        <dbReference type="Proteomes" id="UP000246078"/>
    </source>
</evidence>
<evidence type="ECO:0000259" key="11">
    <source>
        <dbReference type="PROSITE" id="PS51746"/>
    </source>
</evidence>
<dbReference type="PANTHER" id="PTHR13832">
    <property type="entry name" value="PROTEIN PHOSPHATASE 2C"/>
    <property type="match status" value="1"/>
</dbReference>
<comment type="similarity">
    <text evidence="3 9">Belongs to the PP2C family.</text>
</comment>
<evidence type="ECO:0000256" key="6">
    <source>
        <dbReference type="ARBA" id="ARBA00022801"/>
    </source>
</evidence>
<dbReference type="GO" id="GO:0004722">
    <property type="term" value="F:protein serine/threonine phosphatase activity"/>
    <property type="evidence" value="ECO:0007669"/>
    <property type="project" value="UniProtKB-EC"/>
</dbReference>
<dbReference type="InterPro" id="IPR036457">
    <property type="entry name" value="PPM-type-like_dom_sf"/>
</dbReference>
<evidence type="ECO:0000313" key="12">
    <source>
        <dbReference type="EMBL" id="PWV04908.1"/>
    </source>
</evidence>
<organism evidence="12 13">
    <name type="scientific">Trypanosoma cruzi</name>
    <dbReference type="NCBI Taxonomy" id="5693"/>
    <lineage>
        <taxon>Eukaryota</taxon>
        <taxon>Discoba</taxon>
        <taxon>Euglenozoa</taxon>
        <taxon>Kinetoplastea</taxon>
        <taxon>Metakinetoplastina</taxon>
        <taxon>Trypanosomatida</taxon>
        <taxon>Trypanosomatidae</taxon>
        <taxon>Trypanosoma</taxon>
        <taxon>Schizotrypanum</taxon>
    </lineage>
</organism>
<gene>
    <name evidence="12" type="ORF">C3747_141g35</name>
</gene>
<evidence type="ECO:0000256" key="3">
    <source>
        <dbReference type="ARBA" id="ARBA00006702"/>
    </source>
</evidence>
<dbReference type="VEuPathDB" id="TriTrypDB:TcG_01453"/>
<keyword evidence="7 9" id="KW-0904">Protein phosphatase</keyword>
<dbReference type="GO" id="GO:0046872">
    <property type="term" value="F:metal ion binding"/>
    <property type="evidence" value="ECO:0007669"/>
    <property type="project" value="UniProtKB-KW"/>
</dbReference>
<keyword evidence="5" id="KW-0479">Metal-binding</keyword>
<feature type="compositionally biased region" description="Basic and acidic residues" evidence="10">
    <location>
        <begin position="202"/>
        <end position="218"/>
    </location>
</feature>
<dbReference type="SMART" id="SM00332">
    <property type="entry name" value="PP2Cc"/>
    <property type="match status" value="1"/>
</dbReference>
<dbReference type="InterPro" id="IPR001932">
    <property type="entry name" value="PPM-type_phosphatase-like_dom"/>
</dbReference>
<feature type="region of interest" description="Disordered" evidence="10">
    <location>
        <begin position="1216"/>
        <end position="1235"/>
    </location>
</feature>
<comment type="cofactor">
    <cofactor evidence="2">
        <name>Mg(2+)</name>
        <dbReference type="ChEBI" id="CHEBI:18420"/>
    </cofactor>
</comment>
<dbReference type="VEuPathDB" id="TriTrypDB:TcCLB.509007.70"/>
<dbReference type="VEuPathDB" id="TriTrypDB:TcYC6_0106540"/>
<evidence type="ECO:0000256" key="10">
    <source>
        <dbReference type="SAM" id="MobiDB-lite"/>
    </source>
</evidence>
<comment type="caution">
    <text evidence="12">The sequence shown here is derived from an EMBL/GenBank/DDBJ whole genome shotgun (WGS) entry which is preliminary data.</text>
</comment>
<dbReference type="SUPFAM" id="SSF81606">
    <property type="entry name" value="PP2C-like"/>
    <property type="match status" value="1"/>
</dbReference>
<evidence type="ECO:0000256" key="5">
    <source>
        <dbReference type="ARBA" id="ARBA00022723"/>
    </source>
</evidence>
<feature type="domain" description="PPM-type phosphatase" evidence="11">
    <location>
        <begin position="1123"/>
        <end position="1575"/>
    </location>
</feature>
<accession>A0A2V2W8J6</accession>
<dbReference type="EC" id="3.1.3.16" evidence="4"/>
<evidence type="ECO:0000256" key="4">
    <source>
        <dbReference type="ARBA" id="ARBA00013081"/>
    </source>
</evidence>